<evidence type="ECO:0000256" key="2">
    <source>
        <dbReference type="ARBA" id="ARBA00022729"/>
    </source>
</evidence>
<dbReference type="GO" id="GO:0000272">
    <property type="term" value="P:polysaccharide catabolic process"/>
    <property type="evidence" value="ECO:0007669"/>
    <property type="project" value="UniProtKB-KW"/>
</dbReference>
<feature type="domain" description="GH10" evidence="9">
    <location>
        <begin position="22"/>
        <end position="334"/>
    </location>
</feature>
<dbReference type="CDD" id="cd12108">
    <property type="entry name" value="Hr-like"/>
    <property type="match status" value="1"/>
</dbReference>
<evidence type="ECO:0000256" key="4">
    <source>
        <dbReference type="ARBA" id="ARBA00023277"/>
    </source>
</evidence>
<evidence type="ECO:0000256" key="6">
    <source>
        <dbReference type="RuleBase" id="RU361174"/>
    </source>
</evidence>
<dbReference type="InterPro" id="IPR001000">
    <property type="entry name" value="GH10_dom"/>
</dbReference>
<keyword evidence="4 6" id="KW-0119">Carbohydrate metabolism</keyword>
<dbReference type="Proteomes" id="UP001303115">
    <property type="component" value="Unassembled WGS sequence"/>
</dbReference>
<dbReference type="InterPro" id="IPR017853">
    <property type="entry name" value="GH"/>
</dbReference>
<evidence type="ECO:0000256" key="7">
    <source>
        <dbReference type="SAM" id="MobiDB-lite"/>
    </source>
</evidence>
<evidence type="ECO:0000313" key="11">
    <source>
        <dbReference type="Proteomes" id="UP001303115"/>
    </source>
</evidence>
<evidence type="ECO:0000259" key="9">
    <source>
        <dbReference type="PROSITE" id="PS51760"/>
    </source>
</evidence>
<feature type="region of interest" description="Disordered" evidence="7">
    <location>
        <begin position="361"/>
        <end position="401"/>
    </location>
</feature>
<name>A0AAN6P6Z4_9PEZI</name>
<keyword evidence="11" id="KW-1185">Reference proteome</keyword>
<comment type="caution">
    <text evidence="10">The sequence shown here is derived from an EMBL/GenBank/DDBJ whole genome shotgun (WGS) entry which is preliminary data.</text>
</comment>
<dbReference type="SUPFAM" id="SSF57180">
    <property type="entry name" value="Cellulose-binding domain"/>
    <property type="match status" value="1"/>
</dbReference>
<evidence type="ECO:0000256" key="1">
    <source>
        <dbReference type="ARBA" id="ARBA00007495"/>
    </source>
</evidence>
<keyword evidence="3 6" id="KW-0378">Hydrolase</keyword>
<dbReference type="PANTHER" id="PTHR35585">
    <property type="entry name" value="HHE DOMAIN PROTEIN (AFU_ORTHOLOGUE AFUA_4G00730)"/>
    <property type="match status" value="1"/>
</dbReference>
<dbReference type="SUPFAM" id="SSF51445">
    <property type="entry name" value="(Trans)glycosidases"/>
    <property type="match status" value="1"/>
</dbReference>
<dbReference type="InterPro" id="IPR000254">
    <property type="entry name" value="CBD"/>
</dbReference>
<dbReference type="EMBL" id="MU854566">
    <property type="protein sequence ID" value="KAK4032896.1"/>
    <property type="molecule type" value="Genomic_DNA"/>
</dbReference>
<accession>A0AAN6P6Z4</accession>
<keyword evidence="2 8" id="KW-0732">Signal</keyword>
<dbReference type="EC" id="3.2.1.8" evidence="6"/>
<comment type="similarity">
    <text evidence="1 6">Belongs to the glycosyl hydrolase 10 (cellulase F) family.</text>
</comment>
<dbReference type="Pfam" id="PF00331">
    <property type="entry name" value="Glyco_hydro_10"/>
    <property type="match status" value="1"/>
</dbReference>
<feature type="chain" id="PRO_5042925352" description="Beta-xylanase" evidence="8">
    <location>
        <begin position="18"/>
        <end position="639"/>
    </location>
</feature>
<protein>
    <recommendedName>
        <fullName evidence="6">Beta-xylanase</fullName>
        <ecNumber evidence="6">3.2.1.8</ecNumber>
    </recommendedName>
</protein>
<evidence type="ECO:0000256" key="8">
    <source>
        <dbReference type="SAM" id="SignalP"/>
    </source>
</evidence>
<dbReference type="SMART" id="SM00236">
    <property type="entry name" value="fCBD"/>
    <property type="match status" value="1"/>
</dbReference>
<comment type="catalytic activity">
    <reaction evidence="6">
        <text>Endohydrolysis of (1-&gt;4)-beta-D-xylosidic linkages in xylans.</text>
        <dbReference type="EC" id="3.2.1.8"/>
    </reaction>
</comment>
<gene>
    <name evidence="10" type="ORF">C8A01DRAFT_50421</name>
</gene>
<dbReference type="Gene3D" id="1.20.120.520">
    <property type="entry name" value="nmb1532 protein domain like"/>
    <property type="match status" value="1"/>
</dbReference>
<dbReference type="AlphaFoldDB" id="A0AAN6P6Z4"/>
<evidence type="ECO:0000256" key="3">
    <source>
        <dbReference type="ARBA" id="ARBA00022801"/>
    </source>
</evidence>
<dbReference type="InterPro" id="IPR012312">
    <property type="entry name" value="Hemerythrin-like"/>
</dbReference>
<dbReference type="InterPro" id="IPR035971">
    <property type="entry name" value="CBD_sf"/>
</dbReference>
<dbReference type="PRINTS" id="PR00134">
    <property type="entry name" value="GLHYDRLASE10"/>
</dbReference>
<dbReference type="Pfam" id="PF01814">
    <property type="entry name" value="Hemerythrin"/>
    <property type="match status" value="1"/>
</dbReference>
<reference evidence="11" key="1">
    <citation type="journal article" date="2023" name="Mol. Phylogenet. Evol.">
        <title>Genome-scale phylogeny and comparative genomics of the fungal order Sordariales.</title>
        <authorList>
            <person name="Hensen N."/>
            <person name="Bonometti L."/>
            <person name="Westerberg I."/>
            <person name="Brannstrom I.O."/>
            <person name="Guillou S."/>
            <person name="Cros-Aarteil S."/>
            <person name="Calhoun S."/>
            <person name="Haridas S."/>
            <person name="Kuo A."/>
            <person name="Mondo S."/>
            <person name="Pangilinan J."/>
            <person name="Riley R."/>
            <person name="LaButti K."/>
            <person name="Andreopoulos B."/>
            <person name="Lipzen A."/>
            <person name="Chen C."/>
            <person name="Yan M."/>
            <person name="Daum C."/>
            <person name="Ng V."/>
            <person name="Clum A."/>
            <person name="Steindorff A."/>
            <person name="Ohm R.A."/>
            <person name="Martin F."/>
            <person name="Silar P."/>
            <person name="Natvig D.O."/>
            <person name="Lalanne C."/>
            <person name="Gautier V."/>
            <person name="Ament-Velasquez S.L."/>
            <person name="Kruys A."/>
            <person name="Hutchinson M.I."/>
            <person name="Powell A.J."/>
            <person name="Barry K."/>
            <person name="Miller A.N."/>
            <person name="Grigoriev I.V."/>
            <person name="Debuchy R."/>
            <person name="Gladieux P."/>
            <person name="Hiltunen Thoren M."/>
            <person name="Johannesson H."/>
        </authorList>
    </citation>
    <scope>NUCLEOTIDE SEQUENCE [LARGE SCALE GENOMIC DNA]</scope>
    <source>
        <strain evidence="11">CBS 284.82</strain>
    </source>
</reference>
<dbReference type="GO" id="GO:0005576">
    <property type="term" value="C:extracellular region"/>
    <property type="evidence" value="ECO:0007669"/>
    <property type="project" value="InterPro"/>
</dbReference>
<feature type="compositionally biased region" description="Low complexity" evidence="7">
    <location>
        <begin position="361"/>
        <end position="375"/>
    </location>
</feature>
<keyword evidence="5 6" id="KW-0624">Polysaccharide degradation</keyword>
<dbReference type="PROSITE" id="PS51760">
    <property type="entry name" value="GH10_2"/>
    <property type="match status" value="1"/>
</dbReference>
<evidence type="ECO:0000256" key="5">
    <source>
        <dbReference type="ARBA" id="ARBA00023326"/>
    </source>
</evidence>
<feature type="signal peptide" evidence="8">
    <location>
        <begin position="1"/>
        <end position="17"/>
    </location>
</feature>
<feature type="region of interest" description="Disordered" evidence="7">
    <location>
        <begin position="594"/>
        <end position="613"/>
    </location>
</feature>
<proteinExistence type="inferred from homology"/>
<dbReference type="GO" id="GO:0031176">
    <property type="term" value="F:endo-1,4-beta-xylanase activity"/>
    <property type="evidence" value="ECO:0007669"/>
    <property type="project" value="UniProtKB-EC"/>
</dbReference>
<dbReference type="SMART" id="SM00633">
    <property type="entry name" value="Glyco_10"/>
    <property type="match status" value="1"/>
</dbReference>
<dbReference type="Gene3D" id="3.20.20.80">
    <property type="entry name" value="Glycosidases"/>
    <property type="match status" value="1"/>
</dbReference>
<dbReference type="Pfam" id="PF00734">
    <property type="entry name" value="CBM_1"/>
    <property type="match status" value="1"/>
</dbReference>
<evidence type="ECO:0000313" key="10">
    <source>
        <dbReference type="EMBL" id="KAK4032896.1"/>
    </source>
</evidence>
<keyword evidence="6" id="KW-0326">Glycosidase</keyword>
<organism evidence="10 11">
    <name type="scientific">Parachaetomium inaequale</name>
    <dbReference type="NCBI Taxonomy" id="2588326"/>
    <lineage>
        <taxon>Eukaryota</taxon>
        <taxon>Fungi</taxon>
        <taxon>Dikarya</taxon>
        <taxon>Ascomycota</taxon>
        <taxon>Pezizomycotina</taxon>
        <taxon>Sordariomycetes</taxon>
        <taxon>Sordariomycetidae</taxon>
        <taxon>Sordariales</taxon>
        <taxon>Chaetomiaceae</taxon>
        <taxon>Parachaetomium</taxon>
    </lineage>
</organism>
<dbReference type="GO" id="GO:0030248">
    <property type="term" value="F:cellulose binding"/>
    <property type="evidence" value="ECO:0007669"/>
    <property type="project" value="InterPro"/>
</dbReference>
<sequence>MHTNAFLAALLVPAVSAQLNDLAVRAGLKYFGTALGEGTINSDSQYAAILNDKTMFGQLVPENGMKWETTEPSQGQFSYGSGDITANQAKKNGQGLRCHTLVWHSQLPSWVSGGSWTKATLTSVMETHINNVMGHYKGQCYAWDVVNEAVSDDAVWRDSVFLKTFGTDYFALSFNLAKKADPNTKLYYNDYNLEYNGAKTDKAVELVKLVQAAGAPIDGVGFQAHLIVGSTPSRANLATALKRFTALGLEVAYTELDIRHESLPASSAAAATQGNDFANVVGSCLDVAGCVGVTVWGFTDKHSWIPGTFPGEGDAMLYDASYNKKAAWTSVSSVLAAKATGTNPPASSSSATTLATVITTPSATPTSSSTPASTPTGGGSGQQTRWGQCGGIGWNGPTSCQSPSQTMYRQALRTSTVIAQPARQTLARPLFASIRFQSTETGVQGTPTGATMPLSAATRVSDRIKHDHRELQEYYNNIKKAPRDDDKVKWQNRFVWELARHSIAEELVVYPAFEKHIPDGVRMAEKDRSEHQQVKEKLDEFQSMTPSDATFEPAIDDLWATLAQHIKEEERDDLPALEKAIDADASGALARSFDRTKHFVPTRSHPSAPDRPPYETAVGLMSAPMDKLMDMFRKFPEEK</sequence>
<dbReference type="PANTHER" id="PTHR35585:SF1">
    <property type="entry name" value="HHE DOMAIN PROTEIN (AFU_ORTHOLOGUE AFUA_4G00730)"/>
    <property type="match status" value="1"/>
</dbReference>